<feature type="compositionally biased region" description="Basic and acidic residues" evidence="2">
    <location>
        <begin position="413"/>
        <end position="424"/>
    </location>
</feature>
<evidence type="ECO:0000259" key="3">
    <source>
        <dbReference type="PROSITE" id="PS50158"/>
    </source>
</evidence>
<dbReference type="PANTHER" id="PTHR31286">
    <property type="entry name" value="GLYCINE-RICH CELL WALL STRUCTURAL PROTEIN 1.8-LIKE"/>
    <property type="match status" value="1"/>
</dbReference>
<keyword evidence="1" id="KW-0862">Zinc</keyword>
<dbReference type="Pfam" id="PF14111">
    <property type="entry name" value="DUF4283"/>
    <property type="match status" value="1"/>
</dbReference>
<feature type="region of interest" description="Disordered" evidence="2">
    <location>
        <begin position="290"/>
        <end position="321"/>
    </location>
</feature>
<evidence type="ECO:0000256" key="1">
    <source>
        <dbReference type="PROSITE-ProRule" id="PRU00047"/>
    </source>
</evidence>
<feature type="domain" description="CCHC-type" evidence="3">
    <location>
        <begin position="202"/>
        <end position="215"/>
    </location>
</feature>
<protein>
    <recommendedName>
        <fullName evidence="3">CCHC-type domain-containing protein</fullName>
    </recommendedName>
</protein>
<dbReference type="PANTHER" id="PTHR31286:SF167">
    <property type="entry name" value="OS09G0268800 PROTEIN"/>
    <property type="match status" value="1"/>
</dbReference>
<name>A0AAW2CM77_9ROSI</name>
<dbReference type="InterPro" id="IPR025558">
    <property type="entry name" value="DUF4283"/>
</dbReference>
<proteinExistence type="predicted"/>
<evidence type="ECO:0000313" key="4">
    <source>
        <dbReference type="EMBL" id="KAK9998771.1"/>
    </source>
</evidence>
<evidence type="ECO:0000256" key="2">
    <source>
        <dbReference type="SAM" id="MobiDB-lite"/>
    </source>
</evidence>
<keyword evidence="1" id="KW-0479">Metal-binding</keyword>
<feature type="compositionally biased region" description="Polar residues" evidence="2">
    <location>
        <begin position="426"/>
        <end position="442"/>
    </location>
</feature>
<dbReference type="AlphaFoldDB" id="A0AAW2CM77"/>
<dbReference type="InterPro" id="IPR040256">
    <property type="entry name" value="At4g02000-like"/>
</dbReference>
<accession>A0AAW2CM77</accession>
<dbReference type="InterPro" id="IPR025836">
    <property type="entry name" value="Zn_knuckle_CX2CX4HX4C"/>
</dbReference>
<dbReference type="GO" id="GO:0003676">
    <property type="term" value="F:nucleic acid binding"/>
    <property type="evidence" value="ECO:0007669"/>
    <property type="project" value="InterPro"/>
</dbReference>
<evidence type="ECO:0000313" key="5">
    <source>
        <dbReference type="Proteomes" id="UP001459277"/>
    </source>
</evidence>
<dbReference type="Proteomes" id="UP001459277">
    <property type="component" value="Unassembled WGS sequence"/>
</dbReference>
<feature type="region of interest" description="Disordered" evidence="2">
    <location>
        <begin position="385"/>
        <end position="476"/>
    </location>
</feature>
<feature type="compositionally biased region" description="Basic and acidic residues" evidence="2">
    <location>
        <begin position="452"/>
        <end position="465"/>
    </location>
</feature>
<keyword evidence="5" id="KW-1185">Reference proteome</keyword>
<gene>
    <name evidence="4" type="ORF">SO802_018374</name>
</gene>
<sequence length="476" mass="53627">MDEIATKCAGLRLTEKEESEVDLIPPVTKTERVLVGKFCTKRRVSLESVARVLKSVWRTEKNFEVCDMGENKVLFQFEDEKDLDRVLLLSPWTFDKYLVILHKLDVGEAVNKVQFHKVLFWVQIHGLPTMSQTKEAGVRIGSILGKVEKVDVDDQGFCLGGYLRIRMTMDITQPLCRGRMVRIGGAPPRWVDFKYERLPIFCYCCGKADHDERDCIQWMQSKETFKAEDKQFGAWLRASPDRLQRPQLVVASKQSSAERGVPTGEENVGEGEAQISHGTELIVADQGQGHVKDAVDPGRPETASTATLCPYPTPDFEENNERISDGSKLNEMEKEQERSRDHWVGPTPTMDKIFMEVDTGLSTQNNIFKGQAVSQAQALFTIGPHNPSPSCEAKMRRLKSPVQKKNKKGSNVTEKENAWKEVRGINKTNDTSTKKVTNSQDNEGGLKRKVRLPLEEIRMEEEVGKKTKNRGGGSGT</sequence>
<dbReference type="EMBL" id="JAZDWU010000006">
    <property type="protein sequence ID" value="KAK9998771.1"/>
    <property type="molecule type" value="Genomic_DNA"/>
</dbReference>
<comment type="caution">
    <text evidence="4">The sequence shown here is derived from an EMBL/GenBank/DDBJ whole genome shotgun (WGS) entry which is preliminary data.</text>
</comment>
<feature type="compositionally biased region" description="Basic and acidic residues" evidence="2">
    <location>
        <begin position="290"/>
        <end position="299"/>
    </location>
</feature>
<organism evidence="4 5">
    <name type="scientific">Lithocarpus litseifolius</name>
    <dbReference type="NCBI Taxonomy" id="425828"/>
    <lineage>
        <taxon>Eukaryota</taxon>
        <taxon>Viridiplantae</taxon>
        <taxon>Streptophyta</taxon>
        <taxon>Embryophyta</taxon>
        <taxon>Tracheophyta</taxon>
        <taxon>Spermatophyta</taxon>
        <taxon>Magnoliopsida</taxon>
        <taxon>eudicotyledons</taxon>
        <taxon>Gunneridae</taxon>
        <taxon>Pentapetalae</taxon>
        <taxon>rosids</taxon>
        <taxon>fabids</taxon>
        <taxon>Fagales</taxon>
        <taxon>Fagaceae</taxon>
        <taxon>Lithocarpus</taxon>
    </lineage>
</organism>
<dbReference type="Pfam" id="PF14392">
    <property type="entry name" value="zf-CCHC_4"/>
    <property type="match status" value="1"/>
</dbReference>
<dbReference type="PROSITE" id="PS50158">
    <property type="entry name" value="ZF_CCHC"/>
    <property type="match status" value="1"/>
</dbReference>
<feature type="compositionally biased region" description="Basic residues" evidence="2">
    <location>
        <begin position="396"/>
        <end position="408"/>
    </location>
</feature>
<dbReference type="GO" id="GO:0008270">
    <property type="term" value="F:zinc ion binding"/>
    <property type="evidence" value="ECO:0007669"/>
    <property type="project" value="UniProtKB-KW"/>
</dbReference>
<keyword evidence="1" id="KW-0863">Zinc-finger</keyword>
<reference evidence="4 5" key="1">
    <citation type="submission" date="2024-01" db="EMBL/GenBank/DDBJ databases">
        <title>A telomere-to-telomere, gap-free genome of sweet tea (Lithocarpus litseifolius).</title>
        <authorList>
            <person name="Zhou J."/>
        </authorList>
    </citation>
    <scope>NUCLEOTIDE SEQUENCE [LARGE SCALE GENOMIC DNA]</scope>
    <source>
        <strain evidence="4">Zhou-2022a</strain>
        <tissue evidence="4">Leaf</tissue>
    </source>
</reference>
<dbReference type="InterPro" id="IPR001878">
    <property type="entry name" value="Znf_CCHC"/>
</dbReference>